<protein>
    <submittedName>
        <fullName evidence="3">Membrane protein</fullName>
    </submittedName>
</protein>
<dbReference type="HOGENOM" id="CLU_432067_0_0_9"/>
<dbReference type="Proteomes" id="UP000005710">
    <property type="component" value="Unassembled WGS sequence"/>
</dbReference>
<feature type="transmembrane region" description="Helical" evidence="2">
    <location>
        <begin position="455"/>
        <end position="474"/>
    </location>
</feature>
<feature type="region of interest" description="Disordered" evidence="1">
    <location>
        <begin position="488"/>
        <end position="583"/>
    </location>
</feature>
<dbReference type="EMBL" id="AENY02000003">
    <property type="protein sequence ID" value="EKP94066.1"/>
    <property type="molecule type" value="Genomic_DNA"/>
</dbReference>
<keyword evidence="2" id="KW-1133">Transmembrane helix</keyword>
<comment type="caution">
    <text evidence="3">The sequence shown here is derived from an EMBL/GenBank/DDBJ whole genome shotgun (WGS) entry which is preliminary data.</text>
</comment>
<gene>
    <name evidence="3" type="ORF">ThesuDRAFT_01791</name>
</gene>
<feature type="transmembrane region" description="Helical" evidence="2">
    <location>
        <begin position="345"/>
        <end position="366"/>
    </location>
</feature>
<name>K6QC83_9FIRM</name>
<feature type="transmembrane region" description="Helical" evidence="2">
    <location>
        <begin position="201"/>
        <end position="224"/>
    </location>
</feature>
<accession>K6QC83</accession>
<feature type="transmembrane region" description="Helical" evidence="2">
    <location>
        <begin position="159"/>
        <end position="181"/>
    </location>
</feature>
<feature type="transmembrane region" description="Helical" evidence="2">
    <location>
        <begin position="236"/>
        <end position="260"/>
    </location>
</feature>
<organism evidence="3 4">
    <name type="scientific">Thermaerobacter subterraneus DSM 13965</name>
    <dbReference type="NCBI Taxonomy" id="867903"/>
    <lineage>
        <taxon>Bacteria</taxon>
        <taxon>Bacillati</taxon>
        <taxon>Bacillota</taxon>
        <taxon>Clostridia</taxon>
        <taxon>Eubacteriales</taxon>
        <taxon>Clostridiales Family XVII. Incertae Sedis</taxon>
        <taxon>Thermaerobacter</taxon>
    </lineage>
</organism>
<evidence type="ECO:0000256" key="2">
    <source>
        <dbReference type="SAM" id="Phobius"/>
    </source>
</evidence>
<evidence type="ECO:0000313" key="4">
    <source>
        <dbReference type="Proteomes" id="UP000005710"/>
    </source>
</evidence>
<feature type="transmembrane region" description="Helical" evidence="2">
    <location>
        <begin position="598"/>
        <end position="620"/>
    </location>
</feature>
<feature type="compositionally biased region" description="Low complexity" evidence="1">
    <location>
        <begin position="562"/>
        <end position="575"/>
    </location>
</feature>
<evidence type="ECO:0000313" key="3">
    <source>
        <dbReference type="EMBL" id="EKP94066.1"/>
    </source>
</evidence>
<keyword evidence="2" id="KW-0472">Membrane</keyword>
<dbReference type="STRING" id="867903.ThesuDRAFT_01791"/>
<feature type="transmembrane region" description="Helical" evidence="2">
    <location>
        <begin position="60"/>
        <end position="82"/>
    </location>
</feature>
<keyword evidence="4" id="KW-1185">Reference proteome</keyword>
<feature type="transmembrane region" description="Helical" evidence="2">
    <location>
        <begin position="387"/>
        <end position="409"/>
    </location>
</feature>
<proteinExistence type="predicted"/>
<dbReference type="OrthoDB" id="4424890at2"/>
<dbReference type="InterPro" id="IPR038728">
    <property type="entry name" value="YkvI-like"/>
</dbReference>
<dbReference type="RefSeq" id="WP_006904068.1">
    <property type="nucleotide sequence ID" value="NZ_JH976535.1"/>
</dbReference>
<dbReference type="eggNOG" id="COG3949">
    <property type="taxonomic scope" value="Bacteria"/>
</dbReference>
<feature type="transmembrane region" description="Helical" evidence="2">
    <location>
        <begin position="133"/>
        <end position="152"/>
    </location>
</feature>
<evidence type="ECO:0000256" key="1">
    <source>
        <dbReference type="SAM" id="MobiDB-lite"/>
    </source>
</evidence>
<feature type="transmembrane region" description="Helical" evidence="2">
    <location>
        <begin position="421"/>
        <end position="443"/>
    </location>
</feature>
<reference evidence="3" key="1">
    <citation type="submission" date="2010-10" db="EMBL/GenBank/DDBJ databases">
        <authorList>
            <consortium name="US DOE Joint Genome Institute (JGI-PGF)"/>
            <person name="Lucas S."/>
            <person name="Copeland A."/>
            <person name="Lapidus A."/>
            <person name="Bruce D."/>
            <person name="Goodwin L."/>
            <person name="Pitluck S."/>
            <person name="Kyrpides N."/>
            <person name="Mavromatis K."/>
            <person name="Detter J.C."/>
            <person name="Han C."/>
            <person name="Land M."/>
            <person name="Hauser L."/>
            <person name="Markowitz V."/>
            <person name="Cheng J.-F."/>
            <person name="Hugenholtz P."/>
            <person name="Woyke T."/>
            <person name="Wu D."/>
            <person name="Pukall R."/>
            <person name="Wahrenburg C."/>
            <person name="Brambilla E."/>
            <person name="Klenk H.-P."/>
            <person name="Eisen J.A."/>
        </authorList>
    </citation>
    <scope>NUCLEOTIDE SEQUENCE [LARGE SCALE GENOMIC DNA]</scope>
    <source>
        <strain evidence="3">DSM 13965</strain>
    </source>
</reference>
<feature type="transmembrane region" description="Helical" evidence="2">
    <location>
        <begin position="316"/>
        <end position="339"/>
    </location>
</feature>
<dbReference type="PANTHER" id="PTHR37814:SF1">
    <property type="entry name" value="MEMBRANE PROTEIN"/>
    <property type="match status" value="1"/>
</dbReference>
<feature type="compositionally biased region" description="Pro residues" evidence="1">
    <location>
        <begin position="491"/>
        <end position="512"/>
    </location>
</feature>
<feature type="transmembrane region" description="Helical" evidence="2">
    <location>
        <begin position="103"/>
        <end position="127"/>
    </location>
</feature>
<feature type="transmembrane region" description="Helical" evidence="2">
    <location>
        <begin position="280"/>
        <end position="304"/>
    </location>
</feature>
<reference evidence="3" key="2">
    <citation type="submission" date="2012-10" db="EMBL/GenBank/DDBJ databases">
        <title>Improved high-quality draft of Thermaerobacter subterraneus C21, DSM 13965.</title>
        <authorList>
            <consortium name="DOE Joint Genome Institute"/>
            <person name="Eisen J."/>
            <person name="Huntemann M."/>
            <person name="Wei C.-L."/>
            <person name="Han J."/>
            <person name="Detter J.C."/>
            <person name="Han C."/>
            <person name="Tapia R."/>
            <person name="Chen A."/>
            <person name="Kyrpides N."/>
            <person name="Mavromatis K."/>
            <person name="Markowitz V."/>
            <person name="Szeto E."/>
            <person name="Ivanova N."/>
            <person name="Mikhailova N."/>
            <person name="Ovchinnikova G."/>
            <person name="Pagani I."/>
            <person name="Pati A."/>
            <person name="Goodwin L."/>
            <person name="Nordberg H.P."/>
            <person name="Cantor M.N."/>
            <person name="Hua S.X."/>
            <person name="Woyke T."/>
            <person name="Eisen J."/>
            <person name="Klenk H.-P."/>
        </authorList>
    </citation>
    <scope>NUCLEOTIDE SEQUENCE [LARGE SCALE GENOMIC DNA]</scope>
    <source>
        <strain evidence="3">DSM 13965</strain>
    </source>
</reference>
<dbReference type="PANTHER" id="PTHR37814">
    <property type="entry name" value="CONSERVED MEMBRANE PROTEIN"/>
    <property type="match status" value="1"/>
</dbReference>
<dbReference type="AlphaFoldDB" id="K6QC83"/>
<sequence>MVGKVQQRGEAGSAGRTRPAAALGPWRVAATYIGTVVGAGFASGQEILRFFTAFDGWGTLGLLGVTALLAAFGVAVMRLGAATGAESHRELVRAVGGRWLGTLADWVITGFLFAGTAVMIAGSSAIFREQLGWPGGLGGLVMATAATVTVLFRLRGVTAVTSLVAPVLVVGALGVSAGVLWREGWPATPPGGTGVAGAAPFWPLAALLYTSFNLVLALPVLAPLGAEVQRPATLNAGGLLGGAGLGLAALALHLAVWAGLPATARFEVPMLVLARGFGPVLGLVYAAILWLEVYTTAVTSLYGVAARLRSPQKAGYGTVVVVLGAVAFAASFVGFANLVTRVYPLVGYLGLLVMAAVAWRAVPLLLTGRRPAEAQAVPRPAPVPVPALGRALARAAAAAAVLWGGAGVAGGSLGGLSVPELGLWLAAGTGLALTGALVDKLGWVAILTAGARTTLAAGVLAFLLEFGLGSLWLATTGYAAGTWLPRSRPAPEAPAAPDPGRLPAPDAGPHPVSPGVTAGSPTQEAGLPPGTSFPGHWPGAWWVEPSPPAAGGLSSGHGNTGGAVRSGNGSRSAGAAGPGTGMPDPPAWAGDLLAHAGLTWPAALAAVMAGTAAPAVLAALTRRRRGGGPPAAS</sequence>
<keyword evidence="2" id="KW-0812">Transmembrane</keyword>